<reference evidence="3" key="1">
    <citation type="submission" date="2012-06" db="EMBL/GenBank/DDBJ databases">
        <title>Complete sequence of chromosome of Desulfomonile tiedjei DSM 6799.</title>
        <authorList>
            <person name="Lucas S."/>
            <person name="Copeland A."/>
            <person name="Lapidus A."/>
            <person name="Glavina del Rio T."/>
            <person name="Dalin E."/>
            <person name="Tice H."/>
            <person name="Bruce D."/>
            <person name="Goodwin L."/>
            <person name="Pitluck S."/>
            <person name="Peters L."/>
            <person name="Ovchinnikova G."/>
            <person name="Zeytun A."/>
            <person name="Lu M."/>
            <person name="Kyrpides N."/>
            <person name="Mavromatis K."/>
            <person name="Ivanova N."/>
            <person name="Brettin T."/>
            <person name="Detter J.C."/>
            <person name="Han C."/>
            <person name="Larimer F."/>
            <person name="Land M."/>
            <person name="Hauser L."/>
            <person name="Markowitz V."/>
            <person name="Cheng J.-F."/>
            <person name="Hugenholtz P."/>
            <person name="Woyke T."/>
            <person name="Wu D."/>
            <person name="Spring S."/>
            <person name="Schroeder M."/>
            <person name="Brambilla E."/>
            <person name="Klenk H.-P."/>
            <person name="Eisen J.A."/>
        </authorList>
    </citation>
    <scope>NUCLEOTIDE SEQUENCE [LARGE SCALE GENOMIC DNA]</scope>
    <source>
        <strain evidence="3">ATCC 49306 / DSM 6799 / DCB-1</strain>
    </source>
</reference>
<dbReference type="AlphaFoldDB" id="I4BZU8"/>
<feature type="chain" id="PRO_5003687231" evidence="1">
    <location>
        <begin position="25"/>
        <end position="89"/>
    </location>
</feature>
<keyword evidence="1" id="KW-0732">Signal</keyword>
<accession>I4BZU8</accession>
<protein>
    <submittedName>
        <fullName evidence="2">Uncharacterized protein</fullName>
    </submittedName>
</protein>
<dbReference type="EMBL" id="CP003360">
    <property type="protein sequence ID" value="AFM22839.1"/>
    <property type="molecule type" value="Genomic_DNA"/>
</dbReference>
<evidence type="ECO:0000313" key="2">
    <source>
        <dbReference type="EMBL" id="AFM22839.1"/>
    </source>
</evidence>
<proteinExistence type="predicted"/>
<feature type="signal peptide" evidence="1">
    <location>
        <begin position="1"/>
        <end position="24"/>
    </location>
</feature>
<dbReference type="Proteomes" id="UP000006055">
    <property type="component" value="Chromosome"/>
</dbReference>
<name>I4BZU8_DESTA</name>
<organism evidence="2 3">
    <name type="scientific">Desulfomonile tiedjei (strain ATCC 49306 / DSM 6799 / DCB-1)</name>
    <dbReference type="NCBI Taxonomy" id="706587"/>
    <lineage>
        <taxon>Bacteria</taxon>
        <taxon>Pseudomonadati</taxon>
        <taxon>Thermodesulfobacteriota</taxon>
        <taxon>Desulfomonilia</taxon>
        <taxon>Desulfomonilales</taxon>
        <taxon>Desulfomonilaceae</taxon>
        <taxon>Desulfomonile</taxon>
    </lineage>
</organism>
<sequence>MNKKILYGVAAVVLLLAQTFVMTAYGESDSPASERELCLQNCRQWIGEDRSGGGRGRGIYDSQMRLYARCVERCERKFWKEFDKQIESD</sequence>
<dbReference type="KEGG" id="dti:Desti_0090"/>
<keyword evidence="3" id="KW-1185">Reference proteome</keyword>
<evidence type="ECO:0000256" key="1">
    <source>
        <dbReference type="SAM" id="SignalP"/>
    </source>
</evidence>
<dbReference type="HOGENOM" id="CLU_2449827_0_0_7"/>
<evidence type="ECO:0000313" key="3">
    <source>
        <dbReference type="Proteomes" id="UP000006055"/>
    </source>
</evidence>
<gene>
    <name evidence="2" type="ordered locus">Desti_0090</name>
</gene>
<dbReference type="RefSeq" id="WP_014807998.1">
    <property type="nucleotide sequence ID" value="NC_018025.1"/>
</dbReference>